<dbReference type="Pfam" id="PF00550">
    <property type="entry name" value="PP-binding"/>
    <property type="match status" value="1"/>
</dbReference>
<dbReference type="SUPFAM" id="SSF47336">
    <property type="entry name" value="ACP-like"/>
    <property type="match status" value="1"/>
</dbReference>
<dbReference type="InterPro" id="IPR036736">
    <property type="entry name" value="ACP-like_sf"/>
</dbReference>
<evidence type="ECO:0000259" key="1">
    <source>
        <dbReference type="PROSITE" id="PS50075"/>
    </source>
</evidence>
<dbReference type="AlphaFoldDB" id="A0A517ZRI9"/>
<keyword evidence="3" id="KW-1185">Reference proteome</keyword>
<accession>A0A517ZRI9</accession>
<gene>
    <name evidence="2" type="ORF">Mal52_35900</name>
</gene>
<evidence type="ECO:0000313" key="2">
    <source>
        <dbReference type="EMBL" id="QDU45102.1"/>
    </source>
</evidence>
<protein>
    <submittedName>
        <fullName evidence="2">Acyl carrier protein</fullName>
    </submittedName>
</protein>
<organism evidence="2 3">
    <name type="scientific">Symmachiella dynata</name>
    <dbReference type="NCBI Taxonomy" id="2527995"/>
    <lineage>
        <taxon>Bacteria</taxon>
        <taxon>Pseudomonadati</taxon>
        <taxon>Planctomycetota</taxon>
        <taxon>Planctomycetia</taxon>
        <taxon>Planctomycetales</taxon>
        <taxon>Planctomycetaceae</taxon>
        <taxon>Symmachiella</taxon>
    </lineage>
</organism>
<name>A0A517ZRI9_9PLAN</name>
<reference evidence="2 3" key="1">
    <citation type="submission" date="2019-02" db="EMBL/GenBank/DDBJ databases">
        <title>Deep-cultivation of Planctomycetes and their phenomic and genomic characterization uncovers novel biology.</title>
        <authorList>
            <person name="Wiegand S."/>
            <person name="Jogler M."/>
            <person name="Boedeker C."/>
            <person name="Pinto D."/>
            <person name="Vollmers J."/>
            <person name="Rivas-Marin E."/>
            <person name="Kohn T."/>
            <person name="Peeters S.H."/>
            <person name="Heuer A."/>
            <person name="Rast P."/>
            <person name="Oberbeckmann S."/>
            <person name="Bunk B."/>
            <person name="Jeske O."/>
            <person name="Meyerdierks A."/>
            <person name="Storesund J.E."/>
            <person name="Kallscheuer N."/>
            <person name="Luecker S."/>
            <person name="Lage O.M."/>
            <person name="Pohl T."/>
            <person name="Merkel B.J."/>
            <person name="Hornburger P."/>
            <person name="Mueller R.-W."/>
            <person name="Bruemmer F."/>
            <person name="Labrenz M."/>
            <person name="Spormann A.M."/>
            <person name="Op den Camp H."/>
            <person name="Overmann J."/>
            <person name="Amann R."/>
            <person name="Jetten M.S.M."/>
            <person name="Mascher T."/>
            <person name="Medema M.H."/>
            <person name="Devos D.P."/>
            <person name="Kaster A.-K."/>
            <person name="Ovreas L."/>
            <person name="Rohde M."/>
            <person name="Galperin M.Y."/>
            <person name="Jogler C."/>
        </authorList>
    </citation>
    <scope>NUCLEOTIDE SEQUENCE [LARGE SCALE GENOMIC DNA]</scope>
    <source>
        <strain evidence="2 3">Mal52</strain>
    </source>
</reference>
<dbReference type="PROSITE" id="PS50075">
    <property type="entry name" value="CARRIER"/>
    <property type="match status" value="1"/>
</dbReference>
<dbReference type="Proteomes" id="UP000319383">
    <property type="component" value="Chromosome"/>
</dbReference>
<sequence length="128" mass="14211">MTREEIYVEMQQALMDVLGLDADEVEPSSRFFHDLQGESIDLLDLSFQCQKKFGIDLKFQNLTTTGFLDTDDAGNLTAASAQRFQTAYPFLDIDQLRSDPSAEGIKNMLTVDALVSMVEHALTAVSAK</sequence>
<dbReference type="KEGG" id="sdyn:Mal52_35900"/>
<dbReference type="InterPro" id="IPR009081">
    <property type="entry name" value="PP-bd_ACP"/>
</dbReference>
<feature type="domain" description="Carrier" evidence="1">
    <location>
        <begin position="1"/>
        <end position="84"/>
    </location>
</feature>
<evidence type="ECO:0000313" key="3">
    <source>
        <dbReference type="Proteomes" id="UP000319383"/>
    </source>
</evidence>
<dbReference type="EMBL" id="CP036276">
    <property type="protein sequence ID" value="QDU45102.1"/>
    <property type="molecule type" value="Genomic_DNA"/>
</dbReference>
<dbReference type="RefSeq" id="WP_145377460.1">
    <property type="nucleotide sequence ID" value="NZ_CP036276.1"/>
</dbReference>
<dbReference type="Gene3D" id="1.10.1200.10">
    <property type="entry name" value="ACP-like"/>
    <property type="match status" value="1"/>
</dbReference>
<proteinExistence type="predicted"/>